<keyword evidence="1" id="KW-0472">Membrane</keyword>
<organism evidence="2 3">
    <name type="scientific">Klebsiella phage vB_KpM_FBKp24</name>
    <dbReference type="NCBI Taxonomy" id="2801834"/>
    <lineage>
        <taxon>Viruses</taxon>
        <taxon>Duplodnaviria</taxon>
        <taxon>Heunggongvirae</taxon>
        <taxon>Uroviricota</taxon>
        <taxon>Caudoviricetes</taxon>
        <taxon>Chimalliviridae</taxon>
        <taxon>Maaswegvirus</taxon>
        <taxon>Maaswegvirus Kp24</taxon>
    </lineage>
</organism>
<evidence type="ECO:0000313" key="2">
    <source>
        <dbReference type="EMBL" id="QQV92155.1"/>
    </source>
</evidence>
<name>A0A7U0J6A9_9CAUD</name>
<feature type="transmembrane region" description="Helical" evidence="1">
    <location>
        <begin position="98"/>
        <end position="119"/>
    </location>
</feature>
<keyword evidence="3" id="KW-1185">Reference proteome</keyword>
<evidence type="ECO:0000313" key="3">
    <source>
        <dbReference type="Proteomes" id="UP000596381"/>
    </source>
</evidence>
<dbReference type="Proteomes" id="UP000596381">
    <property type="component" value="Segment"/>
</dbReference>
<keyword evidence="1" id="KW-0812">Transmembrane</keyword>
<dbReference type="EMBL" id="MW394391">
    <property type="protein sequence ID" value="QQV92155.1"/>
    <property type="molecule type" value="Genomic_DNA"/>
</dbReference>
<protein>
    <submittedName>
        <fullName evidence="2">Uncharacterized protein</fullName>
    </submittedName>
</protein>
<gene>
    <name evidence="2" type="ORF">vBKpMFBKp24_133</name>
</gene>
<keyword evidence="1" id="KW-1133">Transmembrane helix</keyword>
<evidence type="ECO:0000256" key="1">
    <source>
        <dbReference type="SAM" id="Phobius"/>
    </source>
</evidence>
<reference evidence="2 3" key="1">
    <citation type="submission" date="2020-12" db="EMBL/GenBank/DDBJ databases">
        <title>Genomic characterization of four novel bacteriophages infecting Klebsiella pneumoniae.</title>
        <authorList>
            <person name="Estrada Bonilla B."/>
            <person name="Costa A.R."/>
            <person name="van Rossum T."/>
            <person name="Hagedoorn S."/>
            <person name="Wallinga H."/>
            <person name="Xiao M."/>
            <person name="Song W."/>
            <person name="Haas P.-J."/>
            <person name="Nobrega F.L."/>
            <person name="Brouns S.J.J."/>
        </authorList>
    </citation>
    <scope>NUCLEOTIDE SEQUENCE [LARGE SCALE GENOMIC DNA]</scope>
</reference>
<feature type="transmembrane region" description="Helical" evidence="1">
    <location>
        <begin position="125"/>
        <end position="146"/>
    </location>
</feature>
<proteinExistence type="predicted"/>
<sequence>MKKRSMDYRRAWEDVDSVLSAIKCSAKHSELLVAVIRVINVLAGKENWARFIDTVGLDANAVIRYFFPAEKEIDAEKIKIIRELLEYYQLNQAMCSEIPIYVITGTAATLAFSYNYFIPHPLAKAVMLGSGLIAGSFILKNLYVWVVKLRYRQIRYNRRQAIKKKKVGTRPNDKHYGFSCTETTFA</sequence>
<accession>A0A7U0J6A9</accession>